<evidence type="ECO:0000256" key="2">
    <source>
        <dbReference type="ARBA" id="ARBA00022723"/>
    </source>
</evidence>
<sequence length="332" mass="36900">MAATSSQTPSTEFIYEPSSLQRNQACASCLVTYRRPICGPCEISSRAEDCEYIDNQSRSKADILEEDIRHFERVIYEHEHPVEAAGSTMYLYHPYRQPQRRSQMPSLSQVLHPSGLPCIKFLTTVAAPEPASESAVESWWNSPEPPHSMVENLLDTFIPYASDWGFFLDISRFRREVLLSHPIGHHLRPTPALLTTVYLIGITLSDSLALKMHEKKSLSRALSSLPVSLAGLHPRKAIHALQAEILLSNYFYASGRFLEGRYHTTGAASLALSGGLFNVGRSAASLIADADTFEGAERMDACWTTIILDKSWAVALATYPNLPESAEMLDMP</sequence>
<keyword evidence="2" id="KW-0479">Metal-binding</keyword>
<dbReference type="PANTHER" id="PTHR47338:SF29">
    <property type="entry name" value="ZN(2)-C6 FUNGAL-TYPE DOMAIN-CONTAINING PROTEIN"/>
    <property type="match status" value="1"/>
</dbReference>
<reference evidence="6" key="1">
    <citation type="submission" date="2023-03" db="EMBL/GenBank/DDBJ databases">
        <title>Massive genome expansion in bonnet fungi (Mycena s.s.) driven by repeated elements and novel gene families across ecological guilds.</title>
        <authorList>
            <consortium name="Lawrence Berkeley National Laboratory"/>
            <person name="Harder C.B."/>
            <person name="Miyauchi S."/>
            <person name="Viragh M."/>
            <person name="Kuo A."/>
            <person name="Thoen E."/>
            <person name="Andreopoulos B."/>
            <person name="Lu D."/>
            <person name="Skrede I."/>
            <person name="Drula E."/>
            <person name="Henrissat B."/>
            <person name="Morin E."/>
            <person name="Kohler A."/>
            <person name="Barry K."/>
            <person name="LaButti K."/>
            <person name="Morin E."/>
            <person name="Salamov A."/>
            <person name="Lipzen A."/>
            <person name="Mereny Z."/>
            <person name="Hegedus B."/>
            <person name="Baldrian P."/>
            <person name="Stursova M."/>
            <person name="Weitz H."/>
            <person name="Taylor A."/>
            <person name="Grigoriev I.V."/>
            <person name="Nagy L.G."/>
            <person name="Martin F."/>
            <person name="Kauserud H."/>
        </authorList>
    </citation>
    <scope>NUCLEOTIDE SEQUENCE</scope>
    <source>
        <strain evidence="6">CBHHK200</strain>
    </source>
</reference>
<dbReference type="EMBL" id="JARJCM010000005">
    <property type="protein sequence ID" value="KAJ7045158.1"/>
    <property type="molecule type" value="Genomic_DNA"/>
</dbReference>
<evidence type="ECO:0000256" key="3">
    <source>
        <dbReference type="ARBA" id="ARBA00023015"/>
    </source>
</evidence>
<comment type="subcellular location">
    <subcellularLocation>
        <location evidence="1">Nucleus</location>
    </subcellularLocation>
</comment>
<dbReference type="CDD" id="cd12148">
    <property type="entry name" value="fungal_TF_MHR"/>
    <property type="match status" value="1"/>
</dbReference>
<dbReference type="GO" id="GO:0046872">
    <property type="term" value="F:metal ion binding"/>
    <property type="evidence" value="ECO:0007669"/>
    <property type="project" value="UniProtKB-KW"/>
</dbReference>
<accession>A0AAD6XAF9</accession>
<keyword evidence="5" id="KW-0539">Nucleus</keyword>
<proteinExistence type="predicted"/>
<dbReference type="AlphaFoldDB" id="A0AAD6XAF9"/>
<dbReference type="PANTHER" id="PTHR47338">
    <property type="entry name" value="ZN(II)2CYS6 TRANSCRIPTION FACTOR (EUROFUNG)-RELATED"/>
    <property type="match status" value="1"/>
</dbReference>
<evidence type="ECO:0000313" key="7">
    <source>
        <dbReference type="Proteomes" id="UP001218188"/>
    </source>
</evidence>
<dbReference type="GO" id="GO:0000981">
    <property type="term" value="F:DNA-binding transcription factor activity, RNA polymerase II-specific"/>
    <property type="evidence" value="ECO:0007669"/>
    <property type="project" value="InterPro"/>
</dbReference>
<dbReference type="GO" id="GO:0005634">
    <property type="term" value="C:nucleus"/>
    <property type="evidence" value="ECO:0007669"/>
    <property type="project" value="UniProtKB-SubCell"/>
</dbReference>
<evidence type="ECO:0000256" key="5">
    <source>
        <dbReference type="ARBA" id="ARBA00023242"/>
    </source>
</evidence>
<dbReference type="Proteomes" id="UP001218188">
    <property type="component" value="Unassembled WGS sequence"/>
</dbReference>
<comment type="caution">
    <text evidence="6">The sequence shown here is derived from an EMBL/GenBank/DDBJ whole genome shotgun (WGS) entry which is preliminary data.</text>
</comment>
<protein>
    <recommendedName>
        <fullName evidence="8">Transcription factor domain-containing protein</fullName>
    </recommendedName>
</protein>
<keyword evidence="7" id="KW-1185">Reference proteome</keyword>
<evidence type="ECO:0000313" key="6">
    <source>
        <dbReference type="EMBL" id="KAJ7045158.1"/>
    </source>
</evidence>
<organism evidence="6 7">
    <name type="scientific">Mycena alexandri</name>
    <dbReference type="NCBI Taxonomy" id="1745969"/>
    <lineage>
        <taxon>Eukaryota</taxon>
        <taxon>Fungi</taxon>
        <taxon>Dikarya</taxon>
        <taxon>Basidiomycota</taxon>
        <taxon>Agaricomycotina</taxon>
        <taxon>Agaricomycetes</taxon>
        <taxon>Agaricomycetidae</taxon>
        <taxon>Agaricales</taxon>
        <taxon>Marasmiineae</taxon>
        <taxon>Mycenaceae</taxon>
        <taxon>Mycena</taxon>
    </lineage>
</organism>
<gene>
    <name evidence="6" type="ORF">C8F04DRAFT_940902</name>
</gene>
<evidence type="ECO:0000256" key="4">
    <source>
        <dbReference type="ARBA" id="ARBA00023163"/>
    </source>
</evidence>
<dbReference type="InterPro" id="IPR050815">
    <property type="entry name" value="TF_fung"/>
</dbReference>
<keyword evidence="3" id="KW-0805">Transcription regulation</keyword>
<name>A0AAD6XAF9_9AGAR</name>
<evidence type="ECO:0000256" key="1">
    <source>
        <dbReference type="ARBA" id="ARBA00004123"/>
    </source>
</evidence>
<evidence type="ECO:0008006" key="8">
    <source>
        <dbReference type="Google" id="ProtNLM"/>
    </source>
</evidence>
<keyword evidence="4" id="KW-0804">Transcription</keyword>